<proteinExistence type="predicted"/>
<dbReference type="OrthoDB" id="3288608at2"/>
<dbReference type="Proteomes" id="UP000323454">
    <property type="component" value="Unassembled WGS sequence"/>
</dbReference>
<sequence>MSYFDIQGYQPQSLNGLRASGTAHGQRLHALTGRRLRRAWLLWDLDADEWFADGPVLLDFDGEQVEINHAKFNDLSITWNTPDPTGQPTWAYGDWGHPDDHVFHLGWRHDARPELTALQGQPLQAVELLEYAGGDMADGMIAVSFAFAEARMTVSNGLDENALEFGAPDLRYHRHSLSADGVGPA</sequence>
<keyword evidence="2" id="KW-1185">Reference proteome</keyword>
<evidence type="ECO:0000313" key="1">
    <source>
        <dbReference type="EMBL" id="KAA2246360.1"/>
    </source>
</evidence>
<dbReference type="AlphaFoldDB" id="A0A5B2W6N3"/>
<evidence type="ECO:0000313" key="2">
    <source>
        <dbReference type="Proteomes" id="UP000323454"/>
    </source>
</evidence>
<comment type="caution">
    <text evidence="1">The sequence shown here is derived from an EMBL/GenBank/DDBJ whole genome shotgun (WGS) entry which is preliminary data.</text>
</comment>
<dbReference type="EMBL" id="VUOB01000137">
    <property type="protein sequence ID" value="KAA2246360.1"/>
    <property type="molecule type" value="Genomic_DNA"/>
</dbReference>
<accession>A0A5B2W6N3</accession>
<gene>
    <name evidence="1" type="ORF">F0L68_40740</name>
</gene>
<reference evidence="1 2" key="2">
    <citation type="submission" date="2019-09" db="EMBL/GenBank/DDBJ databases">
        <authorList>
            <person name="Jin C."/>
        </authorList>
    </citation>
    <scope>NUCLEOTIDE SEQUENCE [LARGE SCALE GENOMIC DNA]</scope>
    <source>
        <strain evidence="1 2">AN110305</strain>
    </source>
</reference>
<protein>
    <submittedName>
        <fullName evidence="1">Uncharacterized protein</fullName>
    </submittedName>
</protein>
<dbReference type="RefSeq" id="WP_149855270.1">
    <property type="nucleotide sequence ID" value="NZ_VUOB01000137.1"/>
</dbReference>
<organism evidence="1 2">
    <name type="scientific">Solihabitans fulvus</name>
    <dbReference type="NCBI Taxonomy" id="1892852"/>
    <lineage>
        <taxon>Bacteria</taxon>
        <taxon>Bacillati</taxon>
        <taxon>Actinomycetota</taxon>
        <taxon>Actinomycetes</taxon>
        <taxon>Pseudonocardiales</taxon>
        <taxon>Pseudonocardiaceae</taxon>
        <taxon>Solihabitans</taxon>
    </lineage>
</organism>
<reference evidence="1 2" key="1">
    <citation type="submission" date="2019-09" db="EMBL/GenBank/DDBJ databases">
        <title>Goodfellowia gen. nov., a new genus of the Pseudonocardineae related to Actinoalloteichus, containing Goodfellowia coeruleoviolacea gen. nov., comb. nov. gen. nov., comb. nov.</title>
        <authorList>
            <person name="Labeda D."/>
        </authorList>
    </citation>
    <scope>NUCLEOTIDE SEQUENCE [LARGE SCALE GENOMIC DNA]</scope>
    <source>
        <strain evidence="1 2">AN110305</strain>
    </source>
</reference>
<name>A0A5B2W6N3_9PSEU</name>